<organism evidence="1">
    <name type="scientific">Roseihalotalea indica</name>
    <dbReference type="NCBI Taxonomy" id="2867963"/>
    <lineage>
        <taxon>Bacteria</taxon>
        <taxon>Pseudomonadati</taxon>
        <taxon>Bacteroidota</taxon>
        <taxon>Cytophagia</taxon>
        <taxon>Cytophagales</taxon>
        <taxon>Catalimonadaceae</taxon>
        <taxon>Roseihalotalea</taxon>
    </lineage>
</organism>
<dbReference type="GO" id="GO:0016740">
    <property type="term" value="F:transferase activity"/>
    <property type="evidence" value="ECO:0007669"/>
    <property type="project" value="UniProtKB-KW"/>
</dbReference>
<sequence length="356" mass="40671">MIHVESLTLAWIEKTAKTNRNADKILVEKVIRALYLLELLQLSGLRFLFKGGTSLMLLTQQTKRLSIDVDIIVPEKPDDLSSHLTYVIEQSDFIRLEKNVRGDKNDIQKAHYKFYYQPVTSSRASEEYILLDILFEASPYATFTALYPIRSDFIQTDAEGIFTEVTIPTPEAILGDKLTAYAPNTTSVPYGKNKEIEIIKQLYDIGNLFDQIKDLKPVADVFQTIAGLELKYRKLAANPQIVLEDIWETSLHIATRGKEGNGNLAELQRGIKNIRTFIFSEPFHIEAVMLPAAKAAYLSALLQKSITAFKRFTNPKEIATWQVEQPFSTRLNKLKKSNPEAFFYWYHATKLLKDNE</sequence>
<name>A0AA49GMA6_9BACT</name>
<protein>
    <submittedName>
        <fullName evidence="1">Nucleotidyl transferase AbiEii/AbiGii toxin family protein</fullName>
    </submittedName>
</protein>
<reference evidence="1" key="1">
    <citation type="journal article" date="2023" name="Comput. Struct. Biotechnol. J.">
        <title>Discovery of a novel marine Bacteroidetes with a rich repertoire of carbohydrate-active enzymes.</title>
        <authorList>
            <person name="Chen B."/>
            <person name="Liu G."/>
            <person name="Chen Q."/>
            <person name="Wang H."/>
            <person name="Liu L."/>
            <person name="Tang K."/>
        </authorList>
    </citation>
    <scope>NUCLEOTIDE SEQUENCE</scope>
    <source>
        <strain evidence="1">TK19036</strain>
    </source>
</reference>
<keyword evidence="1" id="KW-0808">Transferase</keyword>
<dbReference type="InterPro" id="IPR014942">
    <property type="entry name" value="AbiEii"/>
</dbReference>
<evidence type="ECO:0000313" key="1">
    <source>
        <dbReference type="EMBL" id="WKN36003.1"/>
    </source>
</evidence>
<dbReference type="Gene3D" id="3.10.450.620">
    <property type="entry name" value="JHP933, nucleotidyltransferase-like core domain"/>
    <property type="match status" value="1"/>
</dbReference>
<dbReference type="Pfam" id="PF08843">
    <property type="entry name" value="AbiEii"/>
    <property type="match status" value="1"/>
</dbReference>
<dbReference type="AlphaFoldDB" id="A0AA49GMA6"/>
<gene>
    <name evidence="1" type="ORF">K4G66_26920</name>
</gene>
<proteinExistence type="predicted"/>
<dbReference type="EMBL" id="CP120682">
    <property type="protein sequence ID" value="WKN36003.1"/>
    <property type="molecule type" value="Genomic_DNA"/>
</dbReference>
<accession>A0AA49GMA6</accession>
<reference evidence="1" key="2">
    <citation type="journal article" date="2024" name="Antonie Van Leeuwenhoek">
        <title>Roseihalotalea indica gen. nov., sp. nov., a halophilic Bacteroidetes from mesopelagic Southwest Indian Ocean with higher carbohydrate metabolic potential.</title>
        <authorList>
            <person name="Chen B."/>
            <person name="Zhang M."/>
            <person name="Lin D."/>
            <person name="Ye J."/>
            <person name="Tang K."/>
        </authorList>
    </citation>
    <scope>NUCLEOTIDE SEQUENCE</scope>
    <source>
        <strain evidence="1">TK19036</strain>
    </source>
</reference>